<comment type="caution">
    <text evidence="1">The sequence shown here is derived from an EMBL/GenBank/DDBJ whole genome shotgun (WGS) entry which is preliminary data.</text>
</comment>
<reference evidence="1" key="1">
    <citation type="journal article" date="2014" name="Front. Microbiol.">
        <title>High frequency of phylogenetically diverse reductive dehalogenase-homologous genes in deep subseafloor sedimentary metagenomes.</title>
        <authorList>
            <person name="Kawai M."/>
            <person name="Futagami T."/>
            <person name="Toyoda A."/>
            <person name="Takaki Y."/>
            <person name="Nishi S."/>
            <person name="Hori S."/>
            <person name="Arai W."/>
            <person name="Tsubouchi T."/>
            <person name="Morono Y."/>
            <person name="Uchiyama I."/>
            <person name="Ito T."/>
            <person name="Fujiyama A."/>
            <person name="Inagaki F."/>
            <person name="Takami H."/>
        </authorList>
    </citation>
    <scope>NUCLEOTIDE SEQUENCE</scope>
    <source>
        <strain evidence="1">Expedition CK06-06</strain>
    </source>
</reference>
<accession>X1NJ73</accession>
<sequence length="74" mass="8713">MKQKNILLHLIGDIIRFLSPAGKNKRLILKSLHKDYNIGETIELTLQSFDRNFRLTGGGDFYIEFDKKRIPFFE</sequence>
<organism evidence="1">
    <name type="scientific">marine sediment metagenome</name>
    <dbReference type="NCBI Taxonomy" id="412755"/>
    <lineage>
        <taxon>unclassified sequences</taxon>
        <taxon>metagenomes</taxon>
        <taxon>ecological metagenomes</taxon>
    </lineage>
</organism>
<evidence type="ECO:0000313" key="1">
    <source>
        <dbReference type="EMBL" id="GAI30271.1"/>
    </source>
</evidence>
<gene>
    <name evidence="1" type="ORF">S06H3_34485</name>
</gene>
<name>X1NJ73_9ZZZZ</name>
<dbReference type="AlphaFoldDB" id="X1NJ73"/>
<feature type="non-terminal residue" evidence="1">
    <location>
        <position position="74"/>
    </location>
</feature>
<dbReference type="EMBL" id="BARV01020708">
    <property type="protein sequence ID" value="GAI30271.1"/>
    <property type="molecule type" value="Genomic_DNA"/>
</dbReference>
<protein>
    <submittedName>
        <fullName evidence="1">Uncharacterized protein</fullName>
    </submittedName>
</protein>
<proteinExistence type="predicted"/>